<sequence>MSIRGVLGLVGVSALLPLTGCSAPAGVAITDRTLAMVAAEHVGEPSYAVGEAYGMASEFTGELARTTLVYPMPDPPRGATGTEVQVLVGTGFLHEDLARCPTSHQDSCVDLDGGSTMVWSLFDPGEDPGHVQVTVVKGETTVQVALYGALLTEDPRTADLPVDVDALVAAAHDPRLDSTTNPEVVDAAEHLDFWRAGRVSE</sequence>
<proteinExistence type="predicted"/>
<keyword evidence="2" id="KW-1185">Reference proteome</keyword>
<dbReference type="Proteomes" id="UP000244867">
    <property type="component" value="Unassembled WGS sequence"/>
</dbReference>
<dbReference type="AlphaFoldDB" id="A0A2R7YY38"/>
<evidence type="ECO:0000313" key="2">
    <source>
        <dbReference type="Proteomes" id="UP000244867"/>
    </source>
</evidence>
<organism evidence="1 2">
    <name type="scientific">Nocardioides currus</name>
    <dbReference type="NCBI Taxonomy" id="2133958"/>
    <lineage>
        <taxon>Bacteria</taxon>
        <taxon>Bacillati</taxon>
        <taxon>Actinomycetota</taxon>
        <taxon>Actinomycetes</taxon>
        <taxon>Propionibacteriales</taxon>
        <taxon>Nocardioidaceae</taxon>
        <taxon>Nocardioides</taxon>
    </lineage>
</organism>
<dbReference type="EMBL" id="PYXZ01000003">
    <property type="protein sequence ID" value="PUA81310.1"/>
    <property type="molecule type" value="Genomic_DNA"/>
</dbReference>
<accession>A0A2R7YY38</accession>
<name>A0A2R7YY38_9ACTN</name>
<gene>
    <name evidence="1" type="ORF">C7S10_09825</name>
</gene>
<reference evidence="1 2" key="1">
    <citation type="submission" date="2018-03" db="EMBL/GenBank/DDBJ databases">
        <authorList>
            <person name="Keele B.F."/>
        </authorList>
    </citation>
    <scope>NUCLEOTIDE SEQUENCE [LARGE SCALE GENOMIC DNA]</scope>
    <source>
        <strain evidence="1 2">IB-3</strain>
    </source>
</reference>
<protein>
    <submittedName>
        <fullName evidence="1">Uncharacterized protein</fullName>
    </submittedName>
</protein>
<comment type="caution">
    <text evidence="1">The sequence shown here is derived from an EMBL/GenBank/DDBJ whole genome shotgun (WGS) entry which is preliminary data.</text>
</comment>
<evidence type="ECO:0000313" key="1">
    <source>
        <dbReference type="EMBL" id="PUA81310.1"/>
    </source>
</evidence>
<dbReference type="RefSeq" id="WP_108344252.1">
    <property type="nucleotide sequence ID" value="NZ_PYXZ01000003.1"/>
</dbReference>